<keyword evidence="2" id="KW-1185">Reference proteome</keyword>
<sequence length="129" mass="14602">ASETAEQRKERFTKERALNDKPWKQLLIALTVKKSKGFPIETGLLSESDRKLLQEFRSKINKVEQKLCPTYNEHFPSIKLDAIVKKTILILKKFAQARGLQRAGYGPADISLEFSGPGPGSRLYHFGIT</sequence>
<dbReference type="OrthoDB" id="2440225at2759"/>
<accession>A0A9N9I2J2</accession>
<dbReference type="EMBL" id="CAJVPQ010009686">
    <property type="protein sequence ID" value="CAG8717145.1"/>
    <property type="molecule type" value="Genomic_DNA"/>
</dbReference>
<dbReference type="Proteomes" id="UP000789570">
    <property type="component" value="Unassembled WGS sequence"/>
</dbReference>
<organism evidence="1 2">
    <name type="scientific">Funneliformis caledonium</name>
    <dbReference type="NCBI Taxonomy" id="1117310"/>
    <lineage>
        <taxon>Eukaryota</taxon>
        <taxon>Fungi</taxon>
        <taxon>Fungi incertae sedis</taxon>
        <taxon>Mucoromycota</taxon>
        <taxon>Glomeromycotina</taxon>
        <taxon>Glomeromycetes</taxon>
        <taxon>Glomerales</taxon>
        <taxon>Glomeraceae</taxon>
        <taxon>Funneliformis</taxon>
    </lineage>
</organism>
<evidence type="ECO:0000313" key="2">
    <source>
        <dbReference type="Proteomes" id="UP000789570"/>
    </source>
</evidence>
<comment type="caution">
    <text evidence="1">The sequence shown here is derived from an EMBL/GenBank/DDBJ whole genome shotgun (WGS) entry which is preliminary data.</text>
</comment>
<gene>
    <name evidence="1" type="ORF">FCALED_LOCUS14215</name>
</gene>
<feature type="non-terminal residue" evidence="1">
    <location>
        <position position="1"/>
    </location>
</feature>
<name>A0A9N9I2J2_9GLOM</name>
<evidence type="ECO:0000313" key="1">
    <source>
        <dbReference type="EMBL" id="CAG8717145.1"/>
    </source>
</evidence>
<reference evidence="1" key="1">
    <citation type="submission" date="2021-06" db="EMBL/GenBank/DDBJ databases">
        <authorList>
            <person name="Kallberg Y."/>
            <person name="Tangrot J."/>
            <person name="Rosling A."/>
        </authorList>
    </citation>
    <scope>NUCLEOTIDE SEQUENCE</scope>
    <source>
        <strain evidence="1">UK204</strain>
    </source>
</reference>
<proteinExistence type="predicted"/>
<protein>
    <submittedName>
        <fullName evidence="1">8201_t:CDS:1</fullName>
    </submittedName>
</protein>
<dbReference type="AlphaFoldDB" id="A0A9N9I2J2"/>